<keyword evidence="4" id="KW-0378">Hydrolase</keyword>
<dbReference type="GO" id="GO:0005811">
    <property type="term" value="C:lipid droplet"/>
    <property type="evidence" value="ECO:0007669"/>
    <property type="project" value="UniProtKB-SubCell"/>
</dbReference>
<dbReference type="PANTHER" id="PTHR13390">
    <property type="entry name" value="LIPASE"/>
    <property type="match status" value="1"/>
</dbReference>
<reference evidence="6" key="1">
    <citation type="journal article" date="2014" name="Science">
        <title>Ancient hybridizations among the ancestral genomes of bread wheat.</title>
        <authorList>
            <consortium name="International Wheat Genome Sequencing Consortium,"/>
            <person name="Marcussen T."/>
            <person name="Sandve S.R."/>
            <person name="Heier L."/>
            <person name="Spannagl M."/>
            <person name="Pfeifer M."/>
            <person name="Jakobsen K.S."/>
            <person name="Wulff B.B."/>
            <person name="Steuernagel B."/>
            <person name="Mayer K.F."/>
            <person name="Olsen O.A."/>
        </authorList>
    </citation>
    <scope>NUCLEOTIDE SEQUENCE [LARGE SCALE GENOMIC DNA]</scope>
    <source>
        <strain evidence="6">cv. AL8/78</strain>
    </source>
</reference>
<reference evidence="5" key="4">
    <citation type="submission" date="2019-03" db="UniProtKB">
        <authorList>
            <consortium name="EnsemblPlants"/>
        </authorList>
    </citation>
    <scope>IDENTIFICATION</scope>
</reference>
<dbReference type="Proteomes" id="UP000015105">
    <property type="component" value="Chromosome 3D"/>
</dbReference>
<dbReference type="InterPro" id="IPR029058">
    <property type="entry name" value="AB_hydrolase_fold"/>
</dbReference>
<evidence type="ECO:0000256" key="4">
    <source>
        <dbReference type="ARBA" id="ARBA00022801"/>
    </source>
</evidence>
<evidence type="ECO:0000256" key="1">
    <source>
        <dbReference type="ARBA" id="ARBA00004502"/>
    </source>
</evidence>
<comment type="subcellular location">
    <subcellularLocation>
        <location evidence="1">Lipid droplet</location>
    </subcellularLocation>
</comment>
<proteinExistence type="inferred from homology"/>
<reference evidence="5" key="5">
    <citation type="journal article" date="2021" name="G3 (Bethesda)">
        <title>Aegilops tauschii genome assembly Aet v5.0 features greater sequence contiguity and improved annotation.</title>
        <authorList>
            <person name="Wang L."/>
            <person name="Zhu T."/>
            <person name="Rodriguez J.C."/>
            <person name="Deal K.R."/>
            <person name="Dubcovsky J."/>
            <person name="McGuire P.E."/>
            <person name="Lux T."/>
            <person name="Spannagl M."/>
            <person name="Mayer K.F.X."/>
            <person name="Baldrich P."/>
            <person name="Meyers B.C."/>
            <person name="Huo N."/>
            <person name="Gu Y.Q."/>
            <person name="Zhou H."/>
            <person name="Devos K.M."/>
            <person name="Bennetzen J.L."/>
            <person name="Unver T."/>
            <person name="Budak H."/>
            <person name="Gulick P.J."/>
            <person name="Galiba G."/>
            <person name="Kalapos B."/>
            <person name="Nelson D.R."/>
            <person name="Li P."/>
            <person name="You F.M."/>
            <person name="Luo M.C."/>
            <person name="Dvorak J."/>
        </authorList>
    </citation>
    <scope>NUCLEOTIDE SEQUENCE [LARGE SCALE GENOMIC DNA]</scope>
    <source>
        <strain evidence="5">cv. AL8/78</strain>
    </source>
</reference>
<dbReference type="SUPFAM" id="SSF53474">
    <property type="entry name" value="alpha/beta-Hydrolases"/>
    <property type="match status" value="1"/>
</dbReference>
<comment type="similarity">
    <text evidence="2">Belongs to the AB hydrolase superfamily. LDAH family.</text>
</comment>
<keyword evidence="6" id="KW-1185">Reference proteome</keyword>
<evidence type="ECO:0000256" key="3">
    <source>
        <dbReference type="ARBA" id="ARBA00022677"/>
    </source>
</evidence>
<dbReference type="AlphaFoldDB" id="A0A453GR26"/>
<evidence type="ECO:0000313" key="5">
    <source>
        <dbReference type="EnsemblPlants" id="AET3Gv21166300.20"/>
    </source>
</evidence>
<dbReference type="Gene3D" id="3.40.50.1820">
    <property type="entry name" value="alpha/beta hydrolase"/>
    <property type="match status" value="1"/>
</dbReference>
<evidence type="ECO:0008006" key="7">
    <source>
        <dbReference type="Google" id="ProtNLM"/>
    </source>
</evidence>
<dbReference type="Pfam" id="PF10230">
    <property type="entry name" value="LIDHydrolase"/>
    <property type="match status" value="1"/>
</dbReference>
<organism evidence="5 6">
    <name type="scientific">Aegilops tauschii subsp. strangulata</name>
    <name type="common">Goatgrass</name>
    <dbReference type="NCBI Taxonomy" id="200361"/>
    <lineage>
        <taxon>Eukaryota</taxon>
        <taxon>Viridiplantae</taxon>
        <taxon>Streptophyta</taxon>
        <taxon>Embryophyta</taxon>
        <taxon>Tracheophyta</taxon>
        <taxon>Spermatophyta</taxon>
        <taxon>Magnoliopsida</taxon>
        <taxon>Liliopsida</taxon>
        <taxon>Poales</taxon>
        <taxon>Poaceae</taxon>
        <taxon>BOP clade</taxon>
        <taxon>Pooideae</taxon>
        <taxon>Triticodae</taxon>
        <taxon>Triticeae</taxon>
        <taxon>Triticinae</taxon>
        <taxon>Aegilops</taxon>
    </lineage>
</organism>
<evidence type="ECO:0000256" key="2">
    <source>
        <dbReference type="ARBA" id="ARBA00008300"/>
    </source>
</evidence>
<reference evidence="5" key="3">
    <citation type="journal article" date="2017" name="Nature">
        <title>Genome sequence of the progenitor of the wheat D genome Aegilops tauschii.</title>
        <authorList>
            <person name="Luo M.C."/>
            <person name="Gu Y.Q."/>
            <person name="Puiu D."/>
            <person name="Wang H."/>
            <person name="Twardziok S.O."/>
            <person name="Deal K.R."/>
            <person name="Huo N."/>
            <person name="Zhu T."/>
            <person name="Wang L."/>
            <person name="Wang Y."/>
            <person name="McGuire P.E."/>
            <person name="Liu S."/>
            <person name="Long H."/>
            <person name="Ramasamy R.K."/>
            <person name="Rodriguez J.C."/>
            <person name="Van S.L."/>
            <person name="Yuan L."/>
            <person name="Wang Z."/>
            <person name="Xia Z."/>
            <person name="Xiao L."/>
            <person name="Anderson O.D."/>
            <person name="Ouyang S."/>
            <person name="Liang Y."/>
            <person name="Zimin A.V."/>
            <person name="Pertea G."/>
            <person name="Qi P."/>
            <person name="Bennetzen J.L."/>
            <person name="Dai X."/>
            <person name="Dawson M.W."/>
            <person name="Muller H.G."/>
            <person name="Kugler K."/>
            <person name="Rivarola-Duarte L."/>
            <person name="Spannagl M."/>
            <person name="Mayer K.F.X."/>
            <person name="Lu F.H."/>
            <person name="Bevan M.W."/>
            <person name="Leroy P."/>
            <person name="Li P."/>
            <person name="You F.M."/>
            <person name="Sun Q."/>
            <person name="Liu Z."/>
            <person name="Lyons E."/>
            <person name="Wicker T."/>
            <person name="Salzberg S.L."/>
            <person name="Devos K.M."/>
            <person name="Dvorak J."/>
        </authorList>
    </citation>
    <scope>NUCLEOTIDE SEQUENCE [LARGE SCALE GENOMIC DNA]</scope>
    <source>
        <strain evidence="5">cv. AL8/78</strain>
    </source>
</reference>
<protein>
    <recommendedName>
        <fullName evidence="7">Lipid droplet-associated hydrolase</fullName>
    </recommendedName>
</protein>
<keyword evidence="3" id="KW-0551">Lipid droplet</keyword>
<dbReference type="GO" id="GO:0016298">
    <property type="term" value="F:lipase activity"/>
    <property type="evidence" value="ECO:0007669"/>
    <property type="project" value="InterPro"/>
</dbReference>
<sequence>RLSAGSSMERAGLLAPFPPRARATARVCMVSSFATELLEIRSREPSPSLHVLVVPGNPGIVGFYKDFVEALYENLGGQASVTAIGHISHGQKDYEHGRLFSLHEQIEHKIDFLEQELLHTEQSIIVVGHSIGAYIGLEICKRFQKKGKNFFRALSIFDIEQECYEAISNWICCKVISP</sequence>
<accession>A0A453GR26</accession>
<dbReference type="GO" id="GO:0019915">
    <property type="term" value="P:lipid storage"/>
    <property type="evidence" value="ECO:0007669"/>
    <property type="project" value="InterPro"/>
</dbReference>
<name>A0A453GR26_AEGTS</name>
<dbReference type="PANTHER" id="PTHR13390:SF0">
    <property type="entry name" value="LIPID DROPLET-ASSOCIATED HYDROLASE"/>
    <property type="match status" value="1"/>
</dbReference>
<reference evidence="6" key="2">
    <citation type="journal article" date="2017" name="Nat. Plants">
        <title>The Aegilops tauschii genome reveals multiple impacts of transposons.</title>
        <authorList>
            <person name="Zhao G."/>
            <person name="Zou C."/>
            <person name="Li K."/>
            <person name="Wang K."/>
            <person name="Li T."/>
            <person name="Gao L."/>
            <person name="Zhang X."/>
            <person name="Wang H."/>
            <person name="Yang Z."/>
            <person name="Liu X."/>
            <person name="Jiang W."/>
            <person name="Mao L."/>
            <person name="Kong X."/>
            <person name="Jiao Y."/>
            <person name="Jia J."/>
        </authorList>
    </citation>
    <scope>NUCLEOTIDE SEQUENCE [LARGE SCALE GENOMIC DNA]</scope>
    <source>
        <strain evidence="6">cv. AL8/78</strain>
    </source>
</reference>
<dbReference type="Gramene" id="AET3Gv21166300.20">
    <property type="protein sequence ID" value="AET3Gv21166300.20"/>
    <property type="gene ID" value="AET3Gv21166300"/>
</dbReference>
<dbReference type="InterPro" id="IPR019363">
    <property type="entry name" value="LDAH"/>
</dbReference>
<evidence type="ECO:0000313" key="6">
    <source>
        <dbReference type="Proteomes" id="UP000015105"/>
    </source>
</evidence>
<dbReference type="EnsemblPlants" id="AET3Gv21166300.20">
    <property type="protein sequence ID" value="AET3Gv21166300.20"/>
    <property type="gene ID" value="AET3Gv21166300"/>
</dbReference>